<protein>
    <submittedName>
        <fullName evidence="2">Uncharacterized protein</fullName>
    </submittedName>
</protein>
<evidence type="ECO:0000313" key="3">
    <source>
        <dbReference type="Proteomes" id="UP001497512"/>
    </source>
</evidence>
<proteinExistence type="predicted"/>
<feature type="region of interest" description="Disordered" evidence="1">
    <location>
        <begin position="860"/>
        <end position="911"/>
    </location>
</feature>
<name>A0ABP0USD8_9BRYO</name>
<dbReference type="PANTHER" id="PTHR34468:SF2">
    <property type="entry name" value="MICROTUBULE-ASSOCIATED FUTSCH-LIKE PROTEIN"/>
    <property type="match status" value="1"/>
</dbReference>
<accession>A0ABP0USD8</accession>
<keyword evidence="3" id="KW-1185">Reference proteome</keyword>
<feature type="compositionally biased region" description="Low complexity" evidence="1">
    <location>
        <begin position="582"/>
        <end position="592"/>
    </location>
</feature>
<organism evidence="2 3">
    <name type="scientific">Sphagnum troendelagicum</name>
    <dbReference type="NCBI Taxonomy" id="128251"/>
    <lineage>
        <taxon>Eukaryota</taxon>
        <taxon>Viridiplantae</taxon>
        <taxon>Streptophyta</taxon>
        <taxon>Embryophyta</taxon>
        <taxon>Bryophyta</taxon>
        <taxon>Sphagnophytina</taxon>
        <taxon>Sphagnopsida</taxon>
        <taxon>Sphagnales</taxon>
        <taxon>Sphagnaceae</taxon>
        <taxon>Sphagnum</taxon>
    </lineage>
</organism>
<feature type="compositionally biased region" description="Polar residues" evidence="1">
    <location>
        <begin position="860"/>
        <end position="869"/>
    </location>
</feature>
<feature type="compositionally biased region" description="Basic residues" evidence="1">
    <location>
        <begin position="897"/>
        <end position="911"/>
    </location>
</feature>
<dbReference type="PANTHER" id="PTHR34468">
    <property type="entry name" value="MICROTUBULE-ASSOCIATED FUTSCH-LIKE PROTEIN"/>
    <property type="match status" value="1"/>
</dbReference>
<feature type="region of interest" description="Disordered" evidence="1">
    <location>
        <begin position="565"/>
        <end position="592"/>
    </location>
</feature>
<dbReference type="Proteomes" id="UP001497512">
    <property type="component" value="Chromosome 6"/>
</dbReference>
<sequence length="911" mass="98583">MGPPSPLTGPVSKKLETFEVHDHTVLKEITQRSNLTSTICENPIMSIKKGGRFPPETLKPTKPERGFLISSRYATPQIVNTSRNLFAASSHEPVDIRGTCNQVKGKRSIRPEQRTLSGLKPSHVSASCNTRASKVAATTAAGEQKTGGMIGRFTKSLSSASSVLEKSLQKQPQDTQFVSVKSGARSPSVESLVQTCVPPQAKISGNLLRSATHWLYLVELALAEKLHNVAVDLFRLAISCRAQPLEHIAMNLRLYWEAHAVGDDSIGYLLQQCCDLGCELATPPCHILVNEVTDRNGLDSSLCFSASQFSNDLGVGNARKDVIGSADDDTIVMTSTTTMANTSDKSHDEIQLVIPLESASSPETRDQIEAIPAVEDQEETASIESAVSGTVRNLYEVNYGHTSSPGSNHDSIQAAGIREPHMLKADDKACFVEAEVFLKDPITSTLPGCHDQVTPPVNLESLYRSGDSTGMAVGSLSDWLANESEGDAADSQIVSIDVLALSSKGEDVVSCILKEGEGDGEWPIIHEDGKLAVETICCPLASDIYVKKMTTEMATDLSNEICDNVGANSERKGPMHSERELSVASKSSSSVSEGWDTVGQLLEAPSSVQQKLANSNVLPWEMHDSQSALAIKTPLSDSVAEEQQITENPGQKSLPLSEEQVKELPSEIQTEILDLRADSEGSQDSICQGHEMKSSTPEMRVSMLQQAKKGVRFADNPMVIPSTSPCTSFTLKLAVSKSAKSMKVRCRKGSVCKSTTSGVDALLLKDLKPMSRQVKENVAIHMHPTTESKVKCFVNGRQQLTPRFKVTTHCFEREEEKGTMIKEPGSMMTQVNSGSSNGITLWAMELGEEQRGLVTCVPNAPTSTTSIQPFTEEDEDCVPNNRNKKSCSTPGSTGLRRSARLQKKVQSRPPS</sequence>
<feature type="region of interest" description="Disordered" evidence="1">
    <location>
        <begin position="679"/>
        <end position="698"/>
    </location>
</feature>
<gene>
    <name evidence="2" type="ORF">CSSPTR1EN2_LOCUS19463</name>
</gene>
<dbReference type="EMBL" id="OZ019898">
    <property type="protein sequence ID" value="CAK9228898.1"/>
    <property type="molecule type" value="Genomic_DNA"/>
</dbReference>
<evidence type="ECO:0000256" key="1">
    <source>
        <dbReference type="SAM" id="MobiDB-lite"/>
    </source>
</evidence>
<reference evidence="2" key="1">
    <citation type="submission" date="2024-02" db="EMBL/GenBank/DDBJ databases">
        <authorList>
            <consortium name="ELIXIR-Norway"/>
            <consortium name="Elixir Norway"/>
        </authorList>
    </citation>
    <scope>NUCLEOTIDE SEQUENCE</scope>
</reference>
<evidence type="ECO:0000313" key="2">
    <source>
        <dbReference type="EMBL" id="CAK9228898.1"/>
    </source>
</evidence>
<feature type="compositionally biased region" description="Basic and acidic residues" evidence="1">
    <location>
        <begin position="569"/>
        <end position="581"/>
    </location>
</feature>